<sequence length="52" mass="5811">MSGTSIDPKRGGPMVDNDGLTVLLWSKYSQVVSTKMFSIKCVTERYQNQLIS</sequence>
<gene>
    <name evidence="1" type="ORF">KIN20_004190</name>
</gene>
<protein>
    <submittedName>
        <fullName evidence="1">Uncharacterized protein</fullName>
    </submittedName>
</protein>
<evidence type="ECO:0000313" key="2">
    <source>
        <dbReference type="Proteomes" id="UP001196413"/>
    </source>
</evidence>
<name>A0AAD5MJD7_PARTN</name>
<comment type="caution">
    <text evidence="1">The sequence shown here is derived from an EMBL/GenBank/DDBJ whole genome shotgun (WGS) entry which is preliminary data.</text>
</comment>
<evidence type="ECO:0000313" key="1">
    <source>
        <dbReference type="EMBL" id="KAJ1348796.1"/>
    </source>
</evidence>
<accession>A0AAD5MJD7</accession>
<dbReference type="EMBL" id="JAHQIW010000562">
    <property type="protein sequence ID" value="KAJ1348796.1"/>
    <property type="molecule type" value="Genomic_DNA"/>
</dbReference>
<dbReference type="AlphaFoldDB" id="A0AAD5MJD7"/>
<organism evidence="1 2">
    <name type="scientific">Parelaphostrongylus tenuis</name>
    <name type="common">Meningeal worm</name>
    <dbReference type="NCBI Taxonomy" id="148309"/>
    <lineage>
        <taxon>Eukaryota</taxon>
        <taxon>Metazoa</taxon>
        <taxon>Ecdysozoa</taxon>
        <taxon>Nematoda</taxon>
        <taxon>Chromadorea</taxon>
        <taxon>Rhabditida</taxon>
        <taxon>Rhabditina</taxon>
        <taxon>Rhabditomorpha</taxon>
        <taxon>Strongyloidea</taxon>
        <taxon>Metastrongylidae</taxon>
        <taxon>Parelaphostrongylus</taxon>
    </lineage>
</organism>
<dbReference type="Proteomes" id="UP001196413">
    <property type="component" value="Unassembled WGS sequence"/>
</dbReference>
<reference evidence="1" key="1">
    <citation type="submission" date="2021-06" db="EMBL/GenBank/DDBJ databases">
        <title>Parelaphostrongylus tenuis whole genome reference sequence.</title>
        <authorList>
            <person name="Garwood T.J."/>
            <person name="Larsen P.A."/>
            <person name="Fountain-Jones N.M."/>
            <person name="Garbe J.R."/>
            <person name="Macchietto M.G."/>
            <person name="Kania S.A."/>
            <person name="Gerhold R.W."/>
            <person name="Richards J.E."/>
            <person name="Wolf T.M."/>
        </authorList>
    </citation>
    <scope>NUCLEOTIDE SEQUENCE</scope>
    <source>
        <strain evidence="1">MNPRO001-30</strain>
        <tissue evidence="1">Meninges</tissue>
    </source>
</reference>
<proteinExistence type="predicted"/>
<feature type="non-terminal residue" evidence="1">
    <location>
        <position position="1"/>
    </location>
</feature>
<keyword evidence="2" id="KW-1185">Reference proteome</keyword>